<evidence type="ECO:0000256" key="4">
    <source>
        <dbReference type="ARBA" id="ARBA00022847"/>
    </source>
</evidence>
<keyword evidence="3 8" id="KW-0812">Transmembrane</keyword>
<dbReference type="GO" id="GO:0015293">
    <property type="term" value="F:symporter activity"/>
    <property type="evidence" value="ECO:0007669"/>
    <property type="project" value="UniProtKB-KW"/>
</dbReference>
<evidence type="ECO:0000256" key="8">
    <source>
        <dbReference type="SAM" id="Phobius"/>
    </source>
</evidence>
<dbReference type="PROSITE" id="PS50850">
    <property type="entry name" value="MFS"/>
    <property type="match status" value="1"/>
</dbReference>
<dbReference type="FunFam" id="1.20.1250.20:FF:000003">
    <property type="entry name" value="Solute carrier family 17 member 3"/>
    <property type="match status" value="1"/>
</dbReference>
<evidence type="ECO:0000256" key="1">
    <source>
        <dbReference type="ARBA" id="ARBA00004141"/>
    </source>
</evidence>
<evidence type="ECO:0000256" key="7">
    <source>
        <dbReference type="SAM" id="MobiDB-lite"/>
    </source>
</evidence>
<feature type="transmembrane region" description="Helical" evidence="8">
    <location>
        <begin position="422"/>
        <end position="442"/>
    </location>
</feature>
<name>A0A1D1VW90_RAMVA</name>
<gene>
    <name evidence="10" type="primary">RvY_15808-1</name>
    <name evidence="10" type="synonym">RvY_15808.1</name>
    <name evidence="10" type="ORF">RvY_15808</name>
</gene>
<evidence type="ECO:0000256" key="5">
    <source>
        <dbReference type="ARBA" id="ARBA00022989"/>
    </source>
</evidence>
<feature type="transmembrane region" description="Helical" evidence="8">
    <location>
        <begin position="454"/>
        <end position="475"/>
    </location>
</feature>
<keyword evidence="5 8" id="KW-1133">Transmembrane helix</keyword>
<dbReference type="PANTHER" id="PTHR11662:SF399">
    <property type="entry name" value="FI19708P1-RELATED"/>
    <property type="match status" value="1"/>
</dbReference>
<feature type="transmembrane region" description="Helical" evidence="8">
    <location>
        <begin position="228"/>
        <end position="247"/>
    </location>
</feature>
<reference evidence="10 11" key="1">
    <citation type="journal article" date="2016" name="Nat. Commun.">
        <title>Extremotolerant tardigrade genome and improved radiotolerance of human cultured cells by tardigrade-unique protein.</title>
        <authorList>
            <person name="Hashimoto T."/>
            <person name="Horikawa D.D."/>
            <person name="Saito Y."/>
            <person name="Kuwahara H."/>
            <person name="Kozuka-Hata H."/>
            <person name="Shin-I T."/>
            <person name="Minakuchi Y."/>
            <person name="Ohishi K."/>
            <person name="Motoyama A."/>
            <person name="Aizu T."/>
            <person name="Enomoto A."/>
            <person name="Kondo K."/>
            <person name="Tanaka S."/>
            <person name="Hara Y."/>
            <person name="Koshikawa S."/>
            <person name="Sagara H."/>
            <person name="Miura T."/>
            <person name="Yokobori S."/>
            <person name="Miyagawa K."/>
            <person name="Suzuki Y."/>
            <person name="Kubo T."/>
            <person name="Oyama M."/>
            <person name="Kohara Y."/>
            <person name="Fujiyama A."/>
            <person name="Arakawa K."/>
            <person name="Katayama T."/>
            <person name="Toyoda A."/>
            <person name="Kunieda T."/>
        </authorList>
    </citation>
    <scope>NUCLEOTIDE SEQUENCE [LARGE SCALE GENOMIC DNA]</scope>
    <source>
        <strain evidence="10 11">YOKOZUNA-1</strain>
    </source>
</reference>
<dbReference type="Gene3D" id="1.20.1250.20">
    <property type="entry name" value="MFS general substrate transporter like domains"/>
    <property type="match status" value="2"/>
</dbReference>
<evidence type="ECO:0000259" key="9">
    <source>
        <dbReference type="PROSITE" id="PS50850"/>
    </source>
</evidence>
<protein>
    <recommendedName>
        <fullName evidence="9">Major facilitator superfamily (MFS) profile domain-containing protein</fullName>
    </recommendedName>
</protein>
<feature type="transmembrane region" description="Helical" evidence="8">
    <location>
        <begin position="487"/>
        <end position="510"/>
    </location>
</feature>
<evidence type="ECO:0000256" key="3">
    <source>
        <dbReference type="ARBA" id="ARBA00022692"/>
    </source>
</evidence>
<dbReference type="InterPro" id="IPR020846">
    <property type="entry name" value="MFS_dom"/>
</dbReference>
<dbReference type="AlphaFoldDB" id="A0A1D1VW90"/>
<dbReference type="PANTHER" id="PTHR11662">
    <property type="entry name" value="SOLUTE CARRIER FAMILY 17"/>
    <property type="match status" value="1"/>
</dbReference>
<keyword evidence="2" id="KW-0813">Transport</keyword>
<feature type="transmembrane region" description="Helical" evidence="8">
    <location>
        <begin position="359"/>
        <end position="379"/>
    </location>
</feature>
<feature type="region of interest" description="Disordered" evidence="7">
    <location>
        <begin position="526"/>
        <end position="557"/>
    </location>
</feature>
<evidence type="ECO:0000313" key="11">
    <source>
        <dbReference type="Proteomes" id="UP000186922"/>
    </source>
</evidence>
<feature type="domain" description="Major facilitator superfamily (MFS) profile" evidence="9">
    <location>
        <begin position="83"/>
        <end position="515"/>
    </location>
</feature>
<evidence type="ECO:0000313" key="10">
    <source>
        <dbReference type="EMBL" id="GAV05725.1"/>
    </source>
</evidence>
<dbReference type="Proteomes" id="UP000186922">
    <property type="component" value="Unassembled WGS sequence"/>
</dbReference>
<dbReference type="STRING" id="947166.A0A1D1VW90"/>
<sequence>MSAHLISAPSKFLTSNPLAIMDMTVIEMNRLRFLRAIRIPGTNWIPSRYAMSALCFFGFFNLYALRVNMSVGIVAMVNNTRPAVPVVSPALIANSSDALNFTPAVVSVNQDIVCPYPNISSSDRRRQQGRFNWSNQVQGVILGSFFYGYITTQLIGGYICSRFGAKQPFGLSIFLSAILSFFIPLAAEYHYGAVIGIRVLQGITEGFSYPAMHTLLGRWAPPNERSRIAAISYAGVQVGTVVTMLLSGVLAEQLGWESVFHFFGALGIIWYIVWVLYASSSPEEHPRISEAERRMILNAIGATAGRSPPIPWRKILCSVPVWTVCVGAFGHNWGFYTLLTNIPSYLSKVLHFRIQSNGFISALPYITTVCFAIPTGYVVDVLRRRKLVTTTWARRWCHLIGQVLPSMCLILLGFVGCDLYSAVALLTLAVGLDGIAASGYQFNHVDISPTYAGILMGLSNTVSSVPGMIGPYIVGVITNGPSGNTVAAWRLVFYITAAVSVSCAIFFFIFASGELGDWEIVRPDESNETKKLSGNRDPSPTPSPAQDSQTQEEELEGVTYGKVRYRAKSIQLHPSSTTMTLAEQP</sequence>
<feature type="transmembrane region" description="Helical" evidence="8">
    <location>
        <begin position="53"/>
        <end position="77"/>
    </location>
</feature>
<dbReference type="InterPro" id="IPR011701">
    <property type="entry name" value="MFS"/>
</dbReference>
<dbReference type="EMBL" id="BDGG01000012">
    <property type="protein sequence ID" value="GAV05725.1"/>
    <property type="molecule type" value="Genomic_DNA"/>
</dbReference>
<feature type="transmembrane region" description="Helical" evidence="8">
    <location>
        <begin position="315"/>
        <end position="339"/>
    </location>
</feature>
<evidence type="ECO:0000256" key="6">
    <source>
        <dbReference type="ARBA" id="ARBA00023136"/>
    </source>
</evidence>
<feature type="transmembrane region" description="Helical" evidence="8">
    <location>
        <begin position="399"/>
        <end position="416"/>
    </location>
</feature>
<dbReference type="InterPro" id="IPR050382">
    <property type="entry name" value="MFS_Na/Anion_cotransporter"/>
</dbReference>
<dbReference type="CDD" id="cd17318">
    <property type="entry name" value="MFS_SLC17"/>
    <property type="match status" value="1"/>
</dbReference>
<accession>A0A1D1VW90</accession>
<dbReference type="GO" id="GO:0006820">
    <property type="term" value="P:monoatomic anion transport"/>
    <property type="evidence" value="ECO:0007669"/>
    <property type="project" value="TreeGrafter"/>
</dbReference>
<dbReference type="InterPro" id="IPR036259">
    <property type="entry name" value="MFS_trans_sf"/>
</dbReference>
<dbReference type="OrthoDB" id="2985014at2759"/>
<comment type="caution">
    <text evidence="10">The sequence shown here is derived from an EMBL/GenBank/DDBJ whole genome shotgun (WGS) entry which is preliminary data.</text>
</comment>
<organism evidence="10 11">
    <name type="scientific">Ramazzottius varieornatus</name>
    <name type="common">Water bear</name>
    <name type="synonym">Tardigrade</name>
    <dbReference type="NCBI Taxonomy" id="947166"/>
    <lineage>
        <taxon>Eukaryota</taxon>
        <taxon>Metazoa</taxon>
        <taxon>Ecdysozoa</taxon>
        <taxon>Tardigrada</taxon>
        <taxon>Eutardigrada</taxon>
        <taxon>Parachela</taxon>
        <taxon>Hypsibioidea</taxon>
        <taxon>Ramazzottiidae</taxon>
        <taxon>Ramazzottius</taxon>
    </lineage>
</organism>
<dbReference type="Pfam" id="PF07690">
    <property type="entry name" value="MFS_1"/>
    <property type="match status" value="1"/>
</dbReference>
<feature type="transmembrane region" description="Helical" evidence="8">
    <location>
        <begin position="140"/>
        <end position="160"/>
    </location>
</feature>
<proteinExistence type="predicted"/>
<keyword evidence="4" id="KW-0769">Symport</keyword>
<keyword evidence="6 8" id="KW-0472">Membrane</keyword>
<comment type="subcellular location">
    <subcellularLocation>
        <location evidence="1">Membrane</location>
        <topology evidence="1">Multi-pass membrane protein</topology>
    </subcellularLocation>
</comment>
<evidence type="ECO:0000256" key="2">
    <source>
        <dbReference type="ARBA" id="ARBA00022448"/>
    </source>
</evidence>
<dbReference type="SUPFAM" id="SSF103473">
    <property type="entry name" value="MFS general substrate transporter"/>
    <property type="match status" value="1"/>
</dbReference>
<feature type="transmembrane region" description="Helical" evidence="8">
    <location>
        <begin position="169"/>
        <end position="187"/>
    </location>
</feature>
<dbReference type="GO" id="GO:0016020">
    <property type="term" value="C:membrane"/>
    <property type="evidence" value="ECO:0007669"/>
    <property type="project" value="UniProtKB-SubCell"/>
</dbReference>
<keyword evidence="11" id="KW-1185">Reference proteome</keyword>
<feature type="transmembrane region" description="Helical" evidence="8">
    <location>
        <begin position="259"/>
        <end position="277"/>
    </location>
</feature>